<dbReference type="EMBL" id="SFCI01002089">
    <property type="protein sequence ID" value="TFY74428.1"/>
    <property type="molecule type" value="Genomic_DNA"/>
</dbReference>
<accession>A0A4Y9ZLM0</accession>
<comment type="caution">
    <text evidence="3">The sequence shown here is derived from an EMBL/GenBank/DDBJ whole genome shotgun (WGS) entry which is preliminary data.</text>
</comment>
<feature type="signal peptide" evidence="2">
    <location>
        <begin position="1"/>
        <end position="21"/>
    </location>
</feature>
<organism evidence="3 4">
    <name type="scientific">Hericium alpestre</name>
    <dbReference type="NCBI Taxonomy" id="135208"/>
    <lineage>
        <taxon>Eukaryota</taxon>
        <taxon>Fungi</taxon>
        <taxon>Dikarya</taxon>
        <taxon>Basidiomycota</taxon>
        <taxon>Agaricomycotina</taxon>
        <taxon>Agaricomycetes</taxon>
        <taxon>Russulales</taxon>
        <taxon>Hericiaceae</taxon>
        <taxon>Hericium</taxon>
    </lineage>
</organism>
<protein>
    <submittedName>
        <fullName evidence="3">Uncharacterized protein</fullName>
    </submittedName>
</protein>
<keyword evidence="1" id="KW-1133">Transmembrane helix</keyword>
<evidence type="ECO:0000256" key="2">
    <source>
        <dbReference type="SAM" id="SignalP"/>
    </source>
</evidence>
<evidence type="ECO:0000313" key="3">
    <source>
        <dbReference type="EMBL" id="TFY74428.1"/>
    </source>
</evidence>
<keyword evidence="1" id="KW-0812">Transmembrane</keyword>
<dbReference type="AlphaFoldDB" id="A0A4Y9ZLM0"/>
<keyword evidence="2" id="KW-0732">Signal</keyword>
<proteinExistence type="predicted"/>
<feature type="transmembrane region" description="Helical" evidence="1">
    <location>
        <begin position="37"/>
        <end position="62"/>
    </location>
</feature>
<name>A0A4Y9ZLM0_9AGAM</name>
<sequence>MHTLTLLAALALFLGPGIVLAAPSFAHDVVDYQPPVPTVRIAVVGTTAFITFIVLTICLFLFAQRRGSRRRHGAGARRQNALGTYHPRLPTDIMFVERAFARSFAAGAFVMGSHRLALIAAPPTALRPGPDHAHVYGGSSVSTSSASLRSSLESDITDPSLNNAVVQA</sequence>
<keyword evidence="1" id="KW-0472">Membrane</keyword>
<evidence type="ECO:0000313" key="4">
    <source>
        <dbReference type="Proteomes" id="UP000298061"/>
    </source>
</evidence>
<keyword evidence="4" id="KW-1185">Reference proteome</keyword>
<evidence type="ECO:0000256" key="1">
    <source>
        <dbReference type="SAM" id="Phobius"/>
    </source>
</evidence>
<gene>
    <name evidence="3" type="ORF">EWM64_g9584</name>
</gene>
<dbReference type="Proteomes" id="UP000298061">
    <property type="component" value="Unassembled WGS sequence"/>
</dbReference>
<feature type="chain" id="PRO_5021238408" evidence="2">
    <location>
        <begin position="22"/>
        <end position="168"/>
    </location>
</feature>
<reference evidence="3 4" key="1">
    <citation type="submission" date="2019-02" db="EMBL/GenBank/DDBJ databases">
        <title>Genome sequencing of the rare red list fungi Hericium alpestre (H. flagellum).</title>
        <authorList>
            <person name="Buettner E."/>
            <person name="Kellner H."/>
        </authorList>
    </citation>
    <scope>NUCLEOTIDE SEQUENCE [LARGE SCALE GENOMIC DNA]</scope>
    <source>
        <strain evidence="3 4">DSM 108284</strain>
    </source>
</reference>